<feature type="region of interest" description="Disordered" evidence="1">
    <location>
        <begin position="16"/>
        <end position="112"/>
    </location>
</feature>
<organism evidence="2 3">
    <name type="scientific">Cymbomonas tetramitiformis</name>
    <dbReference type="NCBI Taxonomy" id="36881"/>
    <lineage>
        <taxon>Eukaryota</taxon>
        <taxon>Viridiplantae</taxon>
        <taxon>Chlorophyta</taxon>
        <taxon>Pyramimonadophyceae</taxon>
        <taxon>Pyramimonadales</taxon>
        <taxon>Pyramimonadaceae</taxon>
        <taxon>Cymbomonas</taxon>
    </lineage>
</organism>
<proteinExistence type="predicted"/>
<evidence type="ECO:0000313" key="2">
    <source>
        <dbReference type="EMBL" id="KAK3280158.1"/>
    </source>
</evidence>
<evidence type="ECO:0000256" key="1">
    <source>
        <dbReference type="SAM" id="MobiDB-lite"/>
    </source>
</evidence>
<keyword evidence="3" id="KW-1185">Reference proteome</keyword>
<name>A0AAE0LCI1_9CHLO</name>
<feature type="compositionally biased region" description="Gly residues" evidence="1">
    <location>
        <begin position="101"/>
        <end position="111"/>
    </location>
</feature>
<dbReference type="AlphaFoldDB" id="A0AAE0LCI1"/>
<protein>
    <submittedName>
        <fullName evidence="2">Uncharacterized protein</fullName>
    </submittedName>
</protein>
<accession>A0AAE0LCI1</accession>
<reference evidence="2 3" key="1">
    <citation type="journal article" date="2015" name="Genome Biol. Evol.">
        <title>Comparative Genomics of a Bacterivorous Green Alga Reveals Evolutionary Causalities and Consequences of Phago-Mixotrophic Mode of Nutrition.</title>
        <authorList>
            <person name="Burns J.A."/>
            <person name="Paasch A."/>
            <person name="Narechania A."/>
            <person name="Kim E."/>
        </authorList>
    </citation>
    <scope>NUCLEOTIDE SEQUENCE [LARGE SCALE GENOMIC DNA]</scope>
    <source>
        <strain evidence="2 3">PLY_AMNH</strain>
    </source>
</reference>
<gene>
    <name evidence="2" type="ORF">CYMTET_11998</name>
</gene>
<dbReference type="EMBL" id="LGRX02004510">
    <property type="protein sequence ID" value="KAK3280158.1"/>
    <property type="molecule type" value="Genomic_DNA"/>
</dbReference>
<dbReference type="Proteomes" id="UP001190700">
    <property type="component" value="Unassembled WGS sequence"/>
</dbReference>
<comment type="caution">
    <text evidence="2">The sequence shown here is derived from an EMBL/GenBank/DDBJ whole genome shotgun (WGS) entry which is preliminary data.</text>
</comment>
<evidence type="ECO:0000313" key="3">
    <source>
        <dbReference type="Proteomes" id="UP001190700"/>
    </source>
</evidence>
<feature type="compositionally biased region" description="Polar residues" evidence="1">
    <location>
        <begin position="46"/>
        <end position="90"/>
    </location>
</feature>
<sequence length="141" mass="14686">MNNSCITVNEEVKAETVKARASCTVPRDDGSSLSAGNGADEASEGTKASVSSLNVSAQEWQPGSIASQPVTSADRSETLSNQRVHSQETSPAKAHGRGNKGSKGGKGGKGGKSQSLFSCYVTHKGWCEGSGTGWIKRSFFF</sequence>